<evidence type="ECO:0000313" key="2">
    <source>
        <dbReference type="Proteomes" id="UP001044222"/>
    </source>
</evidence>
<sequence>MFLILCWFLQSNVFNITTISESHISVGCGSCCSSVSHRSRKCQCGLFVSVSTSTERAVRVILCLFSAVHHQHSKIPCLDWTESLRI</sequence>
<evidence type="ECO:0000313" key="1">
    <source>
        <dbReference type="EMBL" id="KAG5829950.1"/>
    </source>
</evidence>
<dbReference type="Proteomes" id="UP001044222">
    <property type="component" value="Unassembled WGS sequence"/>
</dbReference>
<accession>A0A9D3RHK1</accession>
<dbReference type="AlphaFoldDB" id="A0A9D3RHK1"/>
<proteinExistence type="predicted"/>
<gene>
    <name evidence="1" type="ORF">ANANG_G00320110</name>
</gene>
<name>A0A9D3RHK1_ANGAN</name>
<comment type="caution">
    <text evidence="1">The sequence shown here is derived from an EMBL/GenBank/DDBJ whole genome shotgun (WGS) entry which is preliminary data.</text>
</comment>
<protein>
    <submittedName>
        <fullName evidence="1">Uncharacterized protein</fullName>
    </submittedName>
</protein>
<organism evidence="1 2">
    <name type="scientific">Anguilla anguilla</name>
    <name type="common">European freshwater eel</name>
    <name type="synonym">Muraena anguilla</name>
    <dbReference type="NCBI Taxonomy" id="7936"/>
    <lineage>
        <taxon>Eukaryota</taxon>
        <taxon>Metazoa</taxon>
        <taxon>Chordata</taxon>
        <taxon>Craniata</taxon>
        <taxon>Vertebrata</taxon>
        <taxon>Euteleostomi</taxon>
        <taxon>Actinopterygii</taxon>
        <taxon>Neopterygii</taxon>
        <taxon>Teleostei</taxon>
        <taxon>Anguilliformes</taxon>
        <taxon>Anguillidae</taxon>
        <taxon>Anguilla</taxon>
    </lineage>
</organism>
<keyword evidence="2" id="KW-1185">Reference proteome</keyword>
<dbReference type="EMBL" id="JAFIRN010001124">
    <property type="protein sequence ID" value="KAG5829950.1"/>
    <property type="molecule type" value="Genomic_DNA"/>
</dbReference>
<reference evidence="1" key="1">
    <citation type="submission" date="2021-01" db="EMBL/GenBank/DDBJ databases">
        <title>A chromosome-scale assembly of European eel, Anguilla anguilla.</title>
        <authorList>
            <person name="Henkel C."/>
            <person name="Jong-Raadsen S.A."/>
            <person name="Dufour S."/>
            <person name="Weltzien F.-A."/>
            <person name="Palstra A.P."/>
            <person name="Pelster B."/>
            <person name="Spaink H.P."/>
            <person name="Van Den Thillart G.E."/>
            <person name="Jansen H."/>
            <person name="Zahm M."/>
            <person name="Klopp C."/>
            <person name="Cedric C."/>
            <person name="Louis A."/>
            <person name="Berthelot C."/>
            <person name="Parey E."/>
            <person name="Roest Crollius H."/>
            <person name="Montfort J."/>
            <person name="Robinson-Rechavi M."/>
            <person name="Bucao C."/>
            <person name="Bouchez O."/>
            <person name="Gislard M."/>
            <person name="Lluch J."/>
            <person name="Milhes M."/>
            <person name="Lampietro C."/>
            <person name="Lopez Roques C."/>
            <person name="Donnadieu C."/>
            <person name="Braasch I."/>
            <person name="Desvignes T."/>
            <person name="Postlethwait J."/>
            <person name="Bobe J."/>
            <person name="Guiguen Y."/>
            <person name="Dirks R."/>
        </authorList>
    </citation>
    <scope>NUCLEOTIDE SEQUENCE</scope>
    <source>
        <strain evidence="1">Tag_6206</strain>
        <tissue evidence="1">Liver</tissue>
    </source>
</reference>